<accession>A0A0F9AEX5</accession>
<reference evidence="1" key="1">
    <citation type="journal article" date="2015" name="Nature">
        <title>Complex archaea that bridge the gap between prokaryotes and eukaryotes.</title>
        <authorList>
            <person name="Spang A."/>
            <person name="Saw J.H."/>
            <person name="Jorgensen S.L."/>
            <person name="Zaremba-Niedzwiedzka K."/>
            <person name="Martijn J."/>
            <person name="Lind A.E."/>
            <person name="van Eijk R."/>
            <person name="Schleper C."/>
            <person name="Guy L."/>
            <person name="Ettema T.J."/>
        </authorList>
    </citation>
    <scope>NUCLEOTIDE SEQUENCE</scope>
</reference>
<evidence type="ECO:0000313" key="1">
    <source>
        <dbReference type="EMBL" id="KKK76999.1"/>
    </source>
</evidence>
<comment type="caution">
    <text evidence="1">The sequence shown here is derived from an EMBL/GenBank/DDBJ whole genome shotgun (WGS) entry which is preliminary data.</text>
</comment>
<sequence>DISKGKILTWMSNASGVVAKARDRAGCTRQGSLCQGKIEAWAVLVDKIVEGRFDVENVLEE</sequence>
<gene>
    <name evidence="1" type="ORF">LCGC14_2857980</name>
</gene>
<dbReference type="AlphaFoldDB" id="A0A0F9AEX5"/>
<organism evidence="1">
    <name type="scientific">marine sediment metagenome</name>
    <dbReference type="NCBI Taxonomy" id="412755"/>
    <lineage>
        <taxon>unclassified sequences</taxon>
        <taxon>metagenomes</taxon>
        <taxon>ecological metagenomes</taxon>
    </lineage>
</organism>
<feature type="non-terminal residue" evidence="1">
    <location>
        <position position="1"/>
    </location>
</feature>
<proteinExistence type="predicted"/>
<name>A0A0F9AEX5_9ZZZZ</name>
<dbReference type="EMBL" id="LAZR01055162">
    <property type="protein sequence ID" value="KKK76999.1"/>
    <property type="molecule type" value="Genomic_DNA"/>
</dbReference>
<protein>
    <submittedName>
        <fullName evidence="1">Uncharacterized protein</fullName>
    </submittedName>
</protein>